<dbReference type="SUPFAM" id="SSF158622">
    <property type="entry name" value="YheA/YmcA-like"/>
    <property type="match status" value="1"/>
</dbReference>
<reference evidence="2 3" key="1">
    <citation type="submission" date="2023-08" db="EMBL/GenBank/DDBJ databases">
        <authorList>
            <person name="Park J.-S."/>
        </authorList>
    </citation>
    <scope>NUCLEOTIDE SEQUENCE [LARGE SCALE GENOMIC DNA]</scope>
    <source>
        <strain evidence="2 3">2205SS18-9</strain>
    </source>
</reference>
<gene>
    <name evidence="2" type="ORF">Q5Y73_09790</name>
</gene>
<protein>
    <recommendedName>
        <fullName evidence="1">UPF0342 protein Q5Y73_09790</fullName>
    </recommendedName>
</protein>
<dbReference type="InterPro" id="IPR010368">
    <property type="entry name" value="Com_YlbF"/>
</dbReference>
<dbReference type="InterPro" id="IPR023378">
    <property type="entry name" value="YheA/YmcA-like_dom_sf"/>
</dbReference>
<comment type="caution">
    <text evidence="2">The sequence shown here is derived from an EMBL/GenBank/DDBJ whole genome shotgun (WGS) entry which is preliminary data.</text>
</comment>
<evidence type="ECO:0000313" key="2">
    <source>
        <dbReference type="EMBL" id="MDP5274401.1"/>
    </source>
</evidence>
<keyword evidence="3" id="KW-1185">Reference proteome</keyword>
<proteinExistence type="inferred from homology"/>
<evidence type="ECO:0000256" key="1">
    <source>
        <dbReference type="HAMAP-Rule" id="MF_01526"/>
    </source>
</evidence>
<comment type="similarity">
    <text evidence="1">Belongs to the UPF0342 family.</text>
</comment>
<accession>A0ABT9IYG8</accession>
<organism evidence="2 3">
    <name type="scientific">Chengkuizengella axinellae</name>
    <dbReference type="NCBI Taxonomy" id="3064388"/>
    <lineage>
        <taxon>Bacteria</taxon>
        <taxon>Bacillati</taxon>
        <taxon>Bacillota</taxon>
        <taxon>Bacilli</taxon>
        <taxon>Bacillales</taxon>
        <taxon>Paenibacillaceae</taxon>
        <taxon>Chengkuizengella</taxon>
    </lineage>
</organism>
<dbReference type="HAMAP" id="MF_01526">
    <property type="entry name" value="UPF0342"/>
    <property type="match status" value="1"/>
</dbReference>
<dbReference type="Proteomes" id="UP001231941">
    <property type="component" value="Unassembled WGS sequence"/>
</dbReference>
<dbReference type="RefSeq" id="WP_305991712.1">
    <property type="nucleotide sequence ID" value="NZ_JAVAMP010000003.1"/>
</dbReference>
<name>A0ABT9IYG8_9BACL</name>
<sequence>MNIYDKAHDLAKALKESDELKILIEAREAVKSNEEANKMLEDFSQVQNLLQQKMMAGEQPSEEEMGQIQKLYEVLQLNPLLSKLFDSEQRIGVIVQDVHKIINEPLQGSGSE</sequence>
<dbReference type="Gene3D" id="1.20.1500.10">
    <property type="entry name" value="YheA/YmcA-like"/>
    <property type="match status" value="1"/>
</dbReference>
<dbReference type="Pfam" id="PF06133">
    <property type="entry name" value="Com_YlbF"/>
    <property type="match status" value="1"/>
</dbReference>
<dbReference type="EMBL" id="JAVAMP010000003">
    <property type="protein sequence ID" value="MDP5274401.1"/>
    <property type="molecule type" value="Genomic_DNA"/>
</dbReference>
<evidence type="ECO:0000313" key="3">
    <source>
        <dbReference type="Proteomes" id="UP001231941"/>
    </source>
</evidence>